<sequence length="864" mass="98719">MPRPRPRRTTHQSRRAAPPQTQPRALYCVPRKRPSTKAMGSTEHNPFFELLQQKIGLFQQNPLYIDITKPKSYKDGGNDAKYIMMHVKSQTPGVFNAHVSVVSFFDPRSQDIGKVRPLEHHLHLSVRYQGQSEESPRIVRVYLKHRQGKNPKCKYVDNSGKPPLDPETQAQIKEDAIKFAQPLLELMDEQINDLERRVADLKERTTILNSQLARATEPDQKLDLVRKLYALHQKGLKILTSPHYRQLTLIRDNHTSSTDAEGFHTPGRSTKNRHDRILFEVLKRRIPILRQAVTQLESEAAVKSQASATNLPAKPRRNNKKHKKTQAGKRQTQPEKPRVKIAEDPLASYLKKANNWTQALTQAWDAFAENDQAHWHHSLQDEVFTNQCILFDADSETLKALCQPENIDFLRDLLYSQREALTSGIDDNPETLITIFKELIRARNLDGIFALNDELNLNADDFLFRHTRKSLIHHMTDFAAQDDNEKSHVQSFSSLCNRGFPLPHIGKGCRTDYNGYSFNFSGLAYAAHFSLFELAEAYSTKAGAVDQLCKSQRRTANRQRRVSRSQLLSAFDFTAIATLEHGESPEKSRARIALASTHTPDIQQRTLDRLGRIFVQYINKETKAEDKLQKTLSLLNILSEYTFIHLPKNLSKKELQKHIFSELQTAQTKYQQAKDKQNPENMSKSYILGAVAWYTLHRLNLNIVETEESAMQLFSRVTDSAKNLFSNPEKRYQHKIHLVQETGAIDFDPIFTDPTFTNYIISKKILQLSPSHITSPRYTLSALMKAETAWTSKRFKNLRHAKAQHEAQTPIHQEPSSLAAHAGQEPQKPRDISHLFLDNHAADNAQQPGSWSDALPSLGGCHVL</sequence>
<dbReference type="AlphaFoldDB" id="A0A9Q6PS11"/>
<feature type="region of interest" description="Disordered" evidence="2">
    <location>
        <begin position="801"/>
        <end position="828"/>
    </location>
</feature>
<evidence type="ECO:0000313" key="4">
    <source>
        <dbReference type="Proteomes" id="UP000422232"/>
    </source>
</evidence>
<dbReference type="EMBL" id="CP038908">
    <property type="protein sequence ID" value="QGO05380.1"/>
    <property type="molecule type" value="Genomic_DNA"/>
</dbReference>
<feature type="region of interest" description="Disordered" evidence="2">
    <location>
        <begin position="1"/>
        <end position="23"/>
    </location>
</feature>
<keyword evidence="4" id="KW-1185">Reference proteome</keyword>
<name>A0A9Q6PS11_PISSA</name>
<feature type="region of interest" description="Disordered" evidence="2">
    <location>
        <begin position="299"/>
        <end position="337"/>
    </location>
</feature>
<reference evidence="3 4" key="1">
    <citation type="submission" date="2019-04" db="EMBL/GenBank/DDBJ databases">
        <title>Complete genome sequencing of Piscirickettsia salmonis strain Psal-009.</title>
        <authorList>
            <person name="Schober I."/>
            <person name="Bunk B."/>
            <person name="Sproer C."/>
            <person name="Carril G.P."/>
            <person name="Riedel T."/>
            <person name="Flores-Herrera P.A."/>
            <person name="Nourdin-Galindo G."/>
            <person name="Marshall S.H."/>
            <person name="Overmann J."/>
        </authorList>
    </citation>
    <scope>NUCLEOTIDE SEQUENCE [LARGE SCALE GENOMIC DNA]</scope>
    <source>
        <strain evidence="3 4">Psal-009</strain>
    </source>
</reference>
<proteinExistence type="predicted"/>
<protein>
    <submittedName>
        <fullName evidence="3">Uncharacterized protein</fullName>
    </submittedName>
</protein>
<dbReference type="Proteomes" id="UP000422232">
    <property type="component" value="Chromosome"/>
</dbReference>
<feature type="coiled-coil region" evidence="1">
    <location>
        <begin position="184"/>
        <end position="211"/>
    </location>
</feature>
<gene>
    <name evidence="3" type="ORF">Psal009_01268</name>
</gene>
<feature type="compositionally biased region" description="Basic residues" evidence="2">
    <location>
        <begin position="314"/>
        <end position="327"/>
    </location>
</feature>
<feature type="compositionally biased region" description="Polar residues" evidence="2">
    <location>
        <begin position="806"/>
        <end position="816"/>
    </location>
</feature>
<organism evidence="3 4">
    <name type="scientific">Piscirickettsia salmonis</name>
    <dbReference type="NCBI Taxonomy" id="1238"/>
    <lineage>
        <taxon>Bacteria</taxon>
        <taxon>Pseudomonadati</taxon>
        <taxon>Pseudomonadota</taxon>
        <taxon>Gammaproteobacteria</taxon>
        <taxon>Thiotrichales</taxon>
        <taxon>Piscirickettsiaceae</taxon>
        <taxon>Piscirickettsia</taxon>
    </lineage>
</organism>
<evidence type="ECO:0000256" key="2">
    <source>
        <dbReference type="SAM" id="MobiDB-lite"/>
    </source>
</evidence>
<evidence type="ECO:0000256" key="1">
    <source>
        <dbReference type="SAM" id="Coils"/>
    </source>
</evidence>
<feature type="compositionally biased region" description="Basic residues" evidence="2">
    <location>
        <begin position="1"/>
        <end position="14"/>
    </location>
</feature>
<accession>A0A9Q6PS11</accession>
<evidence type="ECO:0000313" key="3">
    <source>
        <dbReference type="EMBL" id="QGO05380.1"/>
    </source>
</evidence>
<keyword evidence="1" id="KW-0175">Coiled coil</keyword>